<dbReference type="EMBL" id="CP001463">
    <property type="protein sequence ID" value="ACS90749.1"/>
    <property type="molecule type" value="Genomic_DNA"/>
</dbReference>
<dbReference type="InterPro" id="IPR015946">
    <property type="entry name" value="KH_dom-like_a/b"/>
</dbReference>
<evidence type="ECO:0000313" key="2">
    <source>
        <dbReference type="Proteomes" id="UP000009079"/>
    </source>
</evidence>
<dbReference type="SUPFAM" id="SSF82784">
    <property type="entry name" value="OsmC-like"/>
    <property type="match status" value="1"/>
</dbReference>
<dbReference type="PANTHER" id="PTHR34352">
    <property type="entry name" value="PROTEIN YHFA"/>
    <property type="match status" value="1"/>
</dbReference>
<dbReference type="InterPro" id="IPR003718">
    <property type="entry name" value="OsmC/Ohr_fam"/>
</dbReference>
<dbReference type="HOGENOM" id="CLU_100275_6_0_2"/>
<dbReference type="PANTHER" id="PTHR34352:SF1">
    <property type="entry name" value="PROTEIN YHFA"/>
    <property type="match status" value="1"/>
</dbReference>
<keyword evidence="2" id="KW-1185">Reference proteome</keyword>
<dbReference type="KEGG" id="tsi:TSIB_1698"/>
<dbReference type="InterPro" id="IPR036102">
    <property type="entry name" value="OsmC/Ohrsf"/>
</dbReference>
<proteinExistence type="predicted"/>
<organism evidence="1 2">
    <name type="scientific">Thermococcus sibiricus (strain DSM 12597 / MM 739)</name>
    <dbReference type="NCBI Taxonomy" id="604354"/>
    <lineage>
        <taxon>Archaea</taxon>
        <taxon>Methanobacteriati</taxon>
        <taxon>Methanobacteriota</taxon>
        <taxon>Thermococci</taxon>
        <taxon>Thermococcales</taxon>
        <taxon>Thermococcaceae</taxon>
        <taxon>Thermococcus</taxon>
    </lineage>
</organism>
<evidence type="ECO:0000313" key="1">
    <source>
        <dbReference type="EMBL" id="ACS90749.1"/>
    </source>
</evidence>
<sequence>MGMKRLEYKAELKWDGNVGSEVKVRGFSFKIDTSTDGRNAGPNPTEYLLAAIGGCLTVNWGRLIKKMRLKVDEMHVIVSGWRDQEEPRLKEITYKVRIVTEEPEKKVLRVKELAEKYGTVFNTVGAEKIKGEVEIVRKGRLDAVKD</sequence>
<reference evidence="1 2" key="1">
    <citation type="journal article" date="2009" name="Appl. Environ. Microbiol.">
        <title>Metabolic versatility and indigenous origin of the archaeon Thermococcus sibiricus, isolated from a siberian oil reservoir, as revealed by genome analysis.</title>
        <authorList>
            <person name="Mardanov A.V."/>
            <person name="Ravin N.V."/>
            <person name="Svetlitchnyi V.A."/>
            <person name="Beletsky A.V."/>
            <person name="Miroshnichenko M.L."/>
            <person name="Bonch-Osmolovskaya E.A."/>
            <person name="Skryabin K.G."/>
        </authorList>
    </citation>
    <scope>NUCLEOTIDE SEQUENCE [LARGE SCALE GENOMIC DNA]</scope>
    <source>
        <strain evidence="2">DSM 12597 / MM 739</strain>
    </source>
</reference>
<gene>
    <name evidence="1" type="ordered locus">TSIB_1698</name>
</gene>
<name>C6A554_THESM</name>
<protein>
    <submittedName>
        <fullName evidence="1">Predicted stress-inducible protein, OsmC/Ohr family</fullName>
    </submittedName>
</protein>
<dbReference type="Pfam" id="PF02566">
    <property type="entry name" value="OsmC"/>
    <property type="match status" value="1"/>
</dbReference>
<dbReference type="Gene3D" id="3.30.300.20">
    <property type="match status" value="1"/>
</dbReference>
<dbReference type="AlphaFoldDB" id="C6A554"/>
<dbReference type="eggNOG" id="arCOG03685">
    <property type="taxonomic scope" value="Archaea"/>
</dbReference>
<accession>C6A554</accession>
<dbReference type="Proteomes" id="UP000009079">
    <property type="component" value="Chromosome"/>
</dbReference>
<dbReference type="STRING" id="604354.TSIB_1698"/>